<evidence type="ECO:0000256" key="1">
    <source>
        <dbReference type="SAM" id="Coils"/>
    </source>
</evidence>
<organism evidence="2 3">
    <name type="scientific">Caenorhabditis japonica</name>
    <dbReference type="NCBI Taxonomy" id="281687"/>
    <lineage>
        <taxon>Eukaryota</taxon>
        <taxon>Metazoa</taxon>
        <taxon>Ecdysozoa</taxon>
        <taxon>Nematoda</taxon>
        <taxon>Chromadorea</taxon>
        <taxon>Rhabditida</taxon>
        <taxon>Rhabditina</taxon>
        <taxon>Rhabditomorpha</taxon>
        <taxon>Rhabditoidea</taxon>
        <taxon>Rhabditidae</taxon>
        <taxon>Peloderinae</taxon>
        <taxon>Caenorhabditis</taxon>
    </lineage>
</organism>
<proteinExistence type="predicted"/>
<name>A0A8R1HU83_CAEJA</name>
<keyword evidence="1" id="KW-0175">Coiled coil</keyword>
<dbReference type="AlphaFoldDB" id="A0A8R1HU83"/>
<dbReference type="OMA" id="CFLFAIR"/>
<keyword evidence="3" id="KW-1185">Reference proteome</keyword>
<evidence type="ECO:0000313" key="3">
    <source>
        <dbReference type="Proteomes" id="UP000005237"/>
    </source>
</evidence>
<dbReference type="EnsemblMetazoa" id="CJA11967a.1">
    <property type="protein sequence ID" value="CJA11967a.1"/>
    <property type="gene ID" value="WBGene00131171"/>
</dbReference>
<reference evidence="2" key="2">
    <citation type="submission" date="2022-06" db="UniProtKB">
        <authorList>
            <consortium name="EnsemblMetazoa"/>
        </authorList>
    </citation>
    <scope>IDENTIFICATION</scope>
    <source>
        <strain evidence="2">DF5081</strain>
    </source>
</reference>
<sequence>MATRNQILAMNTQLDLKKKKSLRKDLKKEEAVEEEEESKVPKLADICSSSIATSIFKSKIRWRKLTDLAFEFRYYSDDLKVPNPIRKSLLEAMDNVLAEAKRWNAKHLEMFIEPAKSKRRALPKSELLRTFYSHLIFKQYSCEIDDVATCSHLISTECKNWPLMQFQFACLYAKTELIYDDWKFNKYRLSCFRKQVGDHPVYDFWLTMMASLDKDRHFFGSSRRLPNQKVSQCFLFAIRNGYLQLVEYIWSQLSDRDRESIGLIEWRNMCLRARDGPAISFLCENLCKMNALGTCRIAWAAFFDAFQHLIHNEQSDDLEKNQFRRKFGFLMKHACPTLRERLVRHHHFRLICDAFRYNEQEIFTLLLDSMSPDDVASAREHIDRIFDRNKTKGGDRLRRSMVRRQQTVQ</sequence>
<reference evidence="3" key="1">
    <citation type="submission" date="2010-08" db="EMBL/GenBank/DDBJ databases">
        <authorList>
            <consortium name="Caenorhabditis japonica Sequencing Consortium"/>
            <person name="Wilson R.K."/>
        </authorList>
    </citation>
    <scope>NUCLEOTIDE SEQUENCE [LARGE SCALE GENOMIC DNA]</scope>
    <source>
        <strain evidence="3">DF5081</strain>
    </source>
</reference>
<dbReference type="Proteomes" id="UP000005237">
    <property type="component" value="Unassembled WGS sequence"/>
</dbReference>
<evidence type="ECO:0000313" key="2">
    <source>
        <dbReference type="EnsemblMetazoa" id="CJA11967a.1"/>
    </source>
</evidence>
<feature type="coiled-coil region" evidence="1">
    <location>
        <begin position="9"/>
        <end position="39"/>
    </location>
</feature>
<accession>A0A8R1HU83</accession>
<protein>
    <submittedName>
        <fullName evidence="2">Uncharacterized protein</fullName>
    </submittedName>
</protein>